<evidence type="ECO:0000313" key="1">
    <source>
        <dbReference type="EMBL" id="MBW4467587.1"/>
    </source>
</evidence>
<comment type="caution">
    <text evidence="1">The sequence shown here is derived from an EMBL/GenBank/DDBJ whole genome shotgun (WGS) entry which is preliminary data.</text>
</comment>
<keyword evidence="1" id="KW-0378">Hydrolase</keyword>
<proteinExistence type="predicted"/>
<name>A0A951PD72_9CYAN</name>
<accession>A0A951PD72</accession>
<sequence length="191" mass="21488">MLMPPAKPPVDPAWNVTLAPLVKQGGDPYIRALMRTISASESNSYRPYSLLYGGEHFSDLSRHPDLCVPILAGPNIGDCTTAAGRYQFITTTWQEQAARYYPQPIRFWESRQFSFAPESQDEVVYRWLSDSTAWGVDLAELLKQDRLTEVLQILSPTWTSLGYGIEPNSMTNQLPEIYQQLLNEELAASSG</sequence>
<dbReference type="InterPro" id="IPR023346">
    <property type="entry name" value="Lysozyme-like_dom_sf"/>
</dbReference>
<dbReference type="EMBL" id="JAHHHV010000078">
    <property type="protein sequence ID" value="MBW4467587.1"/>
    <property type="molecule type" value="Genomic_DNA"/>
</dbReference>
<dbReference type="Gene3D" id="1.10.530.10">
    <property type="match status" value="1"/>
</dbReference>
<dbReference type="AlphaFoldDB" id="A0A951PD72"/>
<gene>
    <name evidence="1" type="ORF">KME07_19340</name>
</gene>
<dbReference type="Proteomes" id="UP000707356">
    <property type="component" value="Unassembled WGS sequence"/>
</dbReference>
<organism evidence="1 2">
    <name type="scientific">Pegethrix bostrychoides GSE-TBD4-15B</name>
    <dbReference type="NCBI Taxonomy" id="2839662"/>
    <lineage>
        <taxon>Bacteria</taxon>
        <taxon>Bacillati</taxon>
        <taxon>Cyanobacteriota</taxon>
        <taxon>Cyanophyceae</taxon>
        <taxon>Oculatellales</taxon>
        <taxon>Oculatellaceae</taxon>
        <taxon>Pegethrix</taxon>
    </lineage>
</organism>
<reference evidence="1" key="1">
    <citation type="submission" date="2021-05" db="EMBL/GenBank/DDBJ databases">
        <authorList>
            <person name="Pietrasiak N."/>
            <person name="Ward R."/>
            <person name="Stajich J.E."/>
            <person name="Kurbessoian T."/>
        </authorList>
    </citation>
    <scope>NUCLEOTIDE SEQUENCE</scope>
    <source>
        <strain evidence="1">GSE-TBD4-15B</strain>
    </source>
</reference>
<reference evidence="1" key="2">
    <citation type="journal article" date="2022" name="Microbiol. Resour. Announc.">
        <title>Metagenome Sequencing to Explore Phylogenomics of Terrestrial Cyanobacteria.</title>
        <authorList>
            <person name="Ward R.D."/>
            <person name="Stajich J.E."/>
            <person name="Johansen J.R."/>
            <person name="Huntemann M."/>
            <person name="Clum A."/>
            <person name="Foster B."/>
            <person name="Foster B."/>
            <person name="Roux S."/>
            <person name="Palaniappan K."/>
            <person name="Varghese N."/>
            <person name="Mukherjee S."/>
            <person name="Reddy T.B.K."/>
            <person name="Daum C."/>
            <person name="Copeland A."/>
            <person name="Chen I.A."/>
            <person name="Ivanova N.N."/>
            <person name="Kyrpides N.C."/>
            <person name="Shapiro N."/>
            <person name="Eloe-Fadrosh E.A."/>
            <person name="Pietrasiak N."/>
        </authorList>
    </citation>
    <scope>NUCLEOTIDE SEQUENCE</scope>
    <source>
        <strain evidence="1">GSE-TBD4-15B</strain>
    </source>
</reference>
<dbReference type="GO" id="GO:0016787">
    <property type="term" value="F:hydrolase activity"/>
    <property type="evidence" value="ECO:0007669"/>
    <property type="project" value="UniProtKB-KW"/>
</dbReference>
<evidence type="ECO:0000313" key="2">
    <source>
        <dbReference type="Proteomes" id="UP000707356"/>
    </source>
</evidence>
<protein>
    <submittedName>
        <fullName evidence="1">Glycoside hydrolase family protein</fullName>
    </submittedName>
</protein>
<dbReference type="SUPFAM" id="SSF53955">
    <property type="entry name" value="Lysozyme-like"/>
    <property type="match status" value="1"/>
</dbReference>